<dbReference type="InterPro" id="IPR036513">
    <property type="entry name" value="STAS_dom_sf"/>
</dbReference>
<reference evidence="4 5" key="1">
    <citation type="journal article" date="2018" name="Sci. Rep.">
        <title>Extensive genomic diversity among Mycobacterium marinum strains revealed by whole genome sequencing.</title>
        <authorList>
            <person name="Das S."/>
            <person name="Pettersson B.M."/>
            <person name="Behra P.R."/>
            <person name="Mallick A."/>
            <person name="Cheramie M."/>
            <person name="Ramesh M."/>
            <person name="Shirreff L."/>
            <person name="DuCote T."/>
            <person name="Dasgupta S."/>
            <person name="Ennis D.G."/>
            <person name="Kirsebom L.A."/>
        </authorList>
    </citation>
    <scope>NUCLEOTIDE SEQUENCE [LARGE SCALE GENOMIC DNA]</scope>
    <source>
        <strain evidence="4 5">Davis1</strain>
    </source>
</reference>
<dbReference type="Pfam" id="PF01740">
    <property type="entry name" value="STAS"/>
    <property type="match status" value="1"/>
</dbReference>
<comment type="similarity">
    <text evidence="1 2">Belongs to the anti-sigma-factor antagonist family.</text>
</comment>
<dbReference type="EMBL" id="PEDF01000013">
    <property type="protein sequence ID" value="RFZ47632.1"/>
    <property type="molecule type" value="Genomic_DNA"/>
</dbReference>
<dbReference type="NCBIfam" id="TIGR00377">
    <property type="entry name" value="ant_ant_sig"/>
    <property type="match status" value="1"/>
</dbReference>
<dbReference type="AlphaFoldDB" id="A0A3E2N2Q1"/>
<dbReference type="CDD" id="cd07043">
    <property type="entry name" value="STAS_anti-anti-sigma_factors"/>
    <property type="match status" value="1"/>
</dbReference>
<evidence type="ECO:0000313" key="4">
    <source>
        <dbReference type="EMBL" id="RFZ47632.1"/>
    </source>
</evidence>
<dbReference type="PANTHER" id="PTHR33495">
    <property type="entry name" value="ANTI-SIGMA FACTOR ANTAGONIST TM_1081-RELATED-RELATED"/>
    <property type="match status" value="1"/>
</dbReference>
<dbReference type="Gene3D" id="3.30.750.24">
    <property type="entry name" value="STAS domain"/>
    <property type="match status" value="1"/>
</dbReference>
<comment type="caution">
    <text evidence="4">The sequence shown here is derived from an EMBL/GenBank/DDBJ whole genome shotgun (WGS) entry which is preliminary data.</text>
</comment>
<dbReference type="SUPFAM" id="SSF52091">
    <property type="entry name" value="SpoIIaa-like"/>
    <property type="match status" value="1"/>
</dbReference>
<evidence type="ECO:0000313" key="5">
    <source>
        <dbReference type="Proteomes" id="UP000257451"/>
    </source>
</evidence>
<dbReference type="Proteomes" id="UP000257451">
    <property type="component" value="Unassembled WGS sequence"/>
</dbReference>
<evidence type="ECO:0000256" key="2">
    <source>
        <dbReference type="RuleBase" id="RU003749"/>
    </source>
</evidence>
<evidence type="ECO:0000259" key="3">
    <source>
        <dbReference type="PROSITE" id="PS50801"/>
    </source>
</evidence>
<dbReference type="InterPro" id="IPR002645">
    <property type="entry name" value="STAS_dom"/>
</dbReference>
<dbReference type="PANTHER" id="PTHR33495:SF13">
    <property type="entry name" value="ANTI-SIGMA-F FACTOR ANTAGONIST RSFB"/>
    <property type="match status" value="1"/>
</dbReference>
<organism evidence="4 5">
    <name type="scientific">Mycobacterium marinum</name>
    <dbReference type="NCBI Taxonomy" id="1781"/>
    <lineage>
        <taxon>Bacteria</taxon>
        <taxon>Bacillati</taxon>
        <taxon>Actinomycetota</taxon>
        <taxon>Actinomycetes</taxon>
        <taxon>Mycobacteriales</taxon>
        <taxon>Mycobacteriaceae</taxon>
        <taxon>Mycobacterium</taxon>
        <taxon>Mycobacterium ulcerans group</taxon>
    </lineage>
</organism>
<dbReference type="InterPro" id="IPR003658">
    <property type="entry name" value="Anti-sigma_ant"/>
</dbReference>
<protein>
    <recommendedName>
        <fullName evidence="2">Anti-sigma factor antagonist</fullName>
    </recommendedName>
</protein>
<evidence type="ECO:0000256" key="1">
    <source>
        <dbReference type="ARBA" id="ARBA00009013"/>
    </source>
</evidence>
<dbReference type="PROSITE" id="PS50801">
    <property type="entry name" value="STAS"/>
    <property type="match status" value="1"/>
</dbReference>
<feature type="domain" description="STAS" evidence="3">
    <location>
        <begin position="19"/>
        <end position="127"/>
    </location>
</feature>
<proteinExistence type="inferred from homology"/>
<sequence>MQHTEGSDKGPPLSAPDSITAVVTDHDGVTVLSIGGEIDLVTAPALEEAIGAVVADNPTALVIDLSGVEFLGSVGLKILAATYEKLGTAAEFGVVAQGPATRRPIHLTGLDKTFPLYPALDDALTGVRDGKLNR</sequence>
<name>A0A3E2N2Q1_MYCMR</name>
<dbReference type="GO" id="GO:0043856">
    <property type="term" value="F:anti-sigma factor antagonist activity"/>
    <property type="evidence" value="ECO:0007669"/>
    <property type="project" value="InterPro"/>
</dbReference>
<gene>
    <name evidence="4" type="primary">rsfB_1</name>
    <name evidence="4" type="ORF">DAVIS_00346</name>
</gene>
<accession>A0A3E2N2Q1</accession>